<dbReference type="EMBL" id="JAOPGA020001235">
    <property type="protein sequence ID" value="KAL0486491.1"/>
    <property type="molecule type" value="Genomic_DNA"/>
</dbReference>
<keyword evidence="1" id="KW-0472">Membrane</keyword>
<keyword evidence="2" id="KW-0418">Kinase</keyword>
<comment type="caution">
    <text evidence="2">The sequence shown here is derived from an EMBL/GenBank/DDBJ whole genome shotgun (WGS) entry which is preliminary data.</text>
</comment>
<gene>
    <name evidence="2" type="ORF">AKO1_012046</name>
</gene>
<accession>A0AAW2Z9H8</accession>
<organism evidence="2 3">
    <name type="scientific">Acrasis kona</name>
    <dbReference type="NCBI Taxonomy" id="1008807"/>
    <lineage>
        <taxon>Eukaryota</taxon>
        <taxon>Discoba</taxon>
        <taxon>Heterolobosea</taxon>
        <taxon>Tetramitia</taxon>
        <taxon>Eutetramitia</taxon>
        <taxon>Acrasidae</taxon>
        <taxon>Acrasis</taxon>
    </lineage>
</organism>
<proteinExistence type="predicted"/>
<keyword evidence="3" id="KW-1185">Reference proteome</keyword>
<protein>
    <submittedName>
        <fullName evidence="2">Receptor kinase</fullName>
    </submittedName>
</protein>
<dbReference type="Proteomes" id="UP001431209">
    <property type="component" value="Unassembled WGS sequence"/>
</dbReference>
<evidence type="ECO:0000256" key="1">
    <source>
        <dbReference type="SAM" id="Phobius"/>
    </source>
</evidence>
<evidence type="ECO:0000313" key="3">
    <source>
        <dbReference type="Proteomes" id="UP001431209"/>
    </source>
</evidence>
<dbReference type="GO" id="GO:0016301">
    <property type="term" value="F:kinase activity"/>
    <property type="evidence" value="ECO:0007669"/>
    <property type="project" value="UniProtKB-KW"/>
</dbReference>
<keyword evidence="1" id="KW-0812">Transmembrane</keyword>
<keyword evidence="1" id="KW-1133">Transmembrane helix</keyword>
<dbReference type="AlphaFoldDB" id="A0AAW2Z9H8"/>
<sequence length="282" mass="30510">MVGRSRDFFFFDSKNMNTTTNADVSKRIRGSSGDLTFTATTDNKLSVQLAPEKSLCFNPSVTLVGFQAFVAFNFPSLPDLVSTGITLVQSMGSNAIKTLVSFPNNAQQNFLLETDTTSSTNSNIKANTDYLLLIGVDPDISYIQSSIVDMKSNTVADLVNYLIDGDMVSAIFEDRFYICLTTTGTSSRSANAVNSTMNLLYFGSQNRTILVTNSTIAPRTTSPNNRLSGGAIAGITVGVVAFCVIVLVLTLLVIIMINNVYGKKKVPIKKQSPEVEMKNISV</sequence>
<feature type="transmembrane region" description="Helical" evidence="1">
    <location>
        <begin position="231"/>
        <end position="261"/>
    </location>
</feature>
<reference evidence="2 3" key="1">
    <citation type="submission" date="2024-03" db="EMBL/GenBank/DDBJ databases">
        <title>The Acrasis kona genome and developmental transcriptomes reveal deep origins of eukaryotic multicellular pathways.</title>
        <authorList>
            <person name="Sheikh S."/>
            <person name="Fu C.-J."/>
            <person name="Brown M.W."/>
            <person name="Baldauf S.L."/>
        </authorList>
    </citation>
    <scope>NUCLEOTIDE SEQUENCE [LARGE SCALE GENOMIC DNA]</scope>
    <source>
        <strain evidence="2 3">ATCC MYA-3509</strain>
    </source>
</reference>
<keyword evidence="2" id="KW-0675">Receptor</keyword>
<evidence type="ECO:0000313" key="2">
    <source>
        <dbReference type="EMBL" id="KAL0486491.1"/>
    </source>
</evidence>
<keyword evidence="2" id="KW-0808">Transferase</keyword>
<name>A0AAW2Z9H8_9EUKA</name>